<keyword evidence="3 7" id="KW-0032">Aminotransferase</keyword>
<comment type="caution">
    <text evidence="10">The sequence shown here is derived from an EMBL/GenBank/DDBJ whole genome shotgun (WGS) entry which is preliminary data.</text>
</comment>
<dbReference type="InterPro" id="IPR004838">
    <property type="entry name" value="NHTrfase_class1_PyrdxlP-BS"/>
</dbReference>
<evidence type="ECO:0000256" key="4">
    <source>
        <dbReference type="ARBA" id="ARBA00022679"/>
    </source>
</evidence>
<dbReference type="Gene3D" id="3.90.1150.10">
    <property type="entry name" value="Aspartate Aminotransferase, domain 1"/>
    <property type="match status" value="1"/>
</dbReference>
<dbReference type="CDD" id="cd00609">
    <property type="entry name" value="AAT_like"/>
    <property type="match status" value="1"/>
</dbReference>
<dbReference type="PROSITE" id="PS00105">
    <property type="entry name" value="AA_TRANSFER_CLASS_1"/>
    <property type="match status" value="1"/>
</dbReference>
<dbReference type="SUPFAM" id="SSF53383">
    <property type="entry name" value="PLP-dependent transferases"/>
    <property type="match status" value="1"/>
</dbReference>
<dbReference type="Gene3D" id="3.40.640.10">
    <property type="entry name" value="Type I PLP-dependent aspartate aminotransferase-like (Major domain)"/>
    <property type="match status" value="1"/>
</dbReference>
<dbReference type="EMBL" id="NAFK01000117">
    <property type="protein sequence ID" value="OSJ34906.1"/>
    <property type="molecule type" value="Genomic_DNA"/>
</dbReference>
<feature type="domain" description="Aminotransferase class I/classII large" evidence="9">
    <location>
        <begin position="78"/>
        <end position="438"/>
    </location>
</feature>
<evidence type="ECO:0000256" key="5">
    <source>
        <dbReference type="ARBA" id="ARBA00022898"/>
    </source>
</evidence>
<dbReference type="InterPro" id="IPR015424">
    <property type="entry name" value="PyrdxlP-dep_Trfase"/>
</dbReference>
<evidence type="ECO:0000256" key="2">
    <source>
        <dbReference type="ARBA" id="ARBA00007441"/>
    </source>
</evidence>
<accession>A0ABX3XAC3</accession>
<evidence type="ECO:0000256" key="1">
    <source>
        <dbReference type="ARBA" id="ARBA00001933"/>
    </source>
</evidence>
<comment type="cofactor">
    <cofactor evidence="1 7">
        <name>pyridoxal 5'-phosphate</name>
        <dbReference type="ChEBI" id="CHEBI:597326"/>
    </cofactor>
</comment>
<feature type="region of interest" description="Disordered" evidence="8">
    <location>
        <begin position="18"/>
        <end position="37"/>
    </location>
</feature>
<dbReference type="GO" id="GO:0008483">
    <property type="term" value="F:transaminase activity"/>
    <property type="evidence" value="ECO:0007669"/>
    <property type="project" value="UniProtKB-KW"/>
</dbReference>
<dbReference type="PANTHER" id="PTHR46383">
    <property type="entry name" value="ASPARTATE AMINOTRANSFERASE"/>
    <property type="match status" value="1"/>
</dbReference>
<keyword evidence="4 7" id="KW-0808">Transferase</keyword>
<dbReference type="InterPro" id="IPR015422">
    <property type="entry name" value="PyrdxlP-dep_Trfase_small"/>
</dbReference>
<comment type="similarity">
    <text evidence="2 7">Belongs to the class-I pyridoxal-phosphate-dependent aminotransferase family.</text>
</comment>
<keyword evidence="11" id="KW-1185">Reference proteome</keyword>
<evidence type="ECO:0000256" key="6">
    <source>
        <dbReference type="ARBA" id="ARBA00049185"/>
    </source>
</evidence>
<evidence type="ECO:0000256" key="8">
    <source>
        <dbReference type="SAM" id="MobiDB-lite"/>
    </source>
</evidence>
<dbReference type="InterPro" id="IPR004839">
    <property type="entry name" value="Aminotransferase_I/II_large"/>
</dbReference>
<keyword evidence="5" id="KW-0663">Pyridoxal phosphate</keyword>
<organism evidence="10 11">
    <name type="scientific">Bradyrhizobium canariense</name>
    <dbReference type="NCBI Taxonomy" id="255045"/>
    <lineage>
        <taxon>Bacteria</taxon>
        <taxon>Pseudomonadati</taxon>
        <taxon>Pseudomonadota</taxon>
        <taxon>Alphaproteobacteria</taxon>
        <taxon>Hyphomicrobiales</taxon>
        <taxon>Nitrobacteraceae</taxon>
        <taxon>Bradyrhizobium</taxon>
    </lineage>
</organism>
<dbReference type="PANTHER" id="PTHR46383:SF1">
    <property type="entry name" value="ASPARTATE AMINOTRANSFERASE"/>
    <property type="match status" value="1"/>
</dbReference>
<protein>
    <recommendedName>
        <fullName evidence="7">Aminotransferase</fullName>
        <ecNumber evidence="7">2.6.1.-</ecNumber>
    </recommendedName>
</protein>
<dbReference type="InterPro" id="IPR015421">
    <property type="entry name" value="PyrdxlP-dep_Trfase_major"/>
</dbReference>
<dbReference type="Pfam" id="PF00155">
    <property type="entry name" value="Aminotran_1_2"/>
    <property type="match status" value="1"/>
</dbReference>
<evidence type="ECO:0000259" key="9">
    <source>
        <dbReference type="Pfam" id="PF00155"/>
    </source>
</evidence>
<dbReference type="Proteomes" id="UP000193884">
    <property type="component" value="Unassembled WGS sequence"/>
</dbReference>
<comment type="catalytic activity">
    <reaction evidence="6">
        <text>L-aspartate + 2-oxoglutarate = oxaloacetate + L-glutamate</text>
        <dbReference type="Rhea" id="RHEA:21824"/>
        <dbReference type="ChEBI" id="CHEBI:16452"/>
        <dbReference type="ChEBI" id="CHEBI:16810"/>
        <dbReference type="ChEBI" id="CHEBI:29985"/>
        <dbReference type="ChEBI" id="CHEBI:29991"/>
        <dbReference type="EC" id="2.6.1.1"/>
    </reaction>
</comment>
<evidence type="ECO:0000313" key="10">
    <source>
        <dbReference type="EMBL" id="OSJ34906.1"/>
    </source>
</evidence>
<evidence type="ECO:0000313" key="11">
    <source>
        <dbReference type="Proteomes" id="UP000193884"/>
    </source>
</evidence>
<evidence type="ECO:0000256" key="3">
    <source>
        <dbReference type="ARBA" id="ARBA00022576"/>
    </source>
</evidence>
<dbReference type="EC" id="2.6.1.-" evidence="7"/>
<evidence type="ECO:0000256" key="7">
    <source>
        <dbReference type="RuleBase" id="RU000481"/>
    </source>
</evidence>
<dbReference type="InterPro" id="IPR050596">
    <property type="entry name" value="AspAT/PAT-like"/>
</dbReference>
<proteinExistence type="inferred from homology"/>
<name>A0ABX3XAC3_9BRAD</name>
<sequence>MPGRPICGERRIPSITGGRCRWPKASNSTSCERGSGVNAPVQATSSLLRPASRLSAIGVSEILKITDLAAELKRQGRDVIVLGTGEPDFDTPEHVKDAARRAMDAGATKYTALDGTPELKAAIRAKFKRDNGLDFAQDEITVSAGAKQILFNAMMATLEPGDEVIIPTPYWVTYADIVLVMGGKPVLVPCREANGFRLTADDLAQVITPSTRWVMLNSPSNPSGAAYSAMHYRPILDVLLAHPQVWLMVDDIYEHIVYDDFRFVTPAAIEPSLRDRILTVNGVSKAYAMTGWRIGYAGGPAELIRAMAVVQSQSTSCPSSISQAAAMAALNGPADIVRERCRSFQARRDFAVTALNKIEGVTCRLPEGAFYTFAGCAGLIGRTTPDNHRIDSDSDFAQYLLRRVGVAVVPGSAFGLAPYFRISYATSPSELEEACRRIAHATRELSH</sequence>
<reference evidence="10 11" key="1">
    <citation type="submission" date="2017-03" db="EMBL/GenBank/DDBJ databases">
        <title>Whole genome sequences of fourteen strains of Bradyrhizobium canariense and one strain of Bradyrhizobium japonicum isolated from Lupinus (Papilionoideae: Genisteae) species in Algeria.</title>
        <authorList>
            <person name="Crovadore J."/>
            <person name="Chekireb D."/>
            <person name="Brachmann A."/>
            <person name="Chablais R."/>
            <person name="Cochard B."/>
            <person name="Lefort F."/>
        </authorList>
    </citation>
    <scope>NUCLEOTIDE SEQUENCE [LARGE SCALE GENOMIC DNA]</scope>
    <source>
        <strain evidence="10 11">UBMAN05</strain>
    </source>
</reference>
<gene>
    <name evidence="10" type="ORF">BST63_02830</name>
</gene>